<evidence type="ECO:0000256" key="3">
    <source>
        <dbReference type="ARBA" id="ARBA00022452"/>
    </source>
</evidence>
<dbReference type="Pfam" id="PF07715">
    <property type="entry name" value="Plug"/>
    <property type="match status" value="1"/>
</dbReference>
<dbReference type="GO" id="GO:0009279">
    <property type="term" value="C:cell outer membrane"/>
    <property type="evidence" value="ECO:0007669"/>
    <property type="project" value="UniProtKB-SubCell"/>
</dbReference>
<keyword evidence="3 7" id="KW-1134">Transmembrane beta strand</keyword>
<feature type="domain" description="Secretin/TonB short N-terminal" evidence="8">
    <location>
        <begin position="77"/>
        <end position="128"/>
    </location>
</feature>
<evidence type="ECO:0000313" key="9">
    <source>
        <dbReference type="EMBL" id="MVZ62508.1"/>
    </source>
</evidence>
<dbReference type="InterPro" id="IPR011662">
    <property type="entry name" value="Secretin/TonB_short_N"/>
</dbReference>
<protein>
    <submittedName>
        <fullName evidence="9">SusC/RagA family TonB-linked outer membrane protein</fullName>
    </submittedName>
</protein>
<organism evidence="9 10">
    <name type="scientific">Sphingobacterium humi</name>
    <dbReference type="NCBI Taxonomy" id="1796905"/>
    <lineage>
        <taxon>Bacteria</taxon>
        <taxon>Pseudomonadati</taxon>
        <taxon>Bacteroidota</taxon>
        <taxon>Sphingobacteriia</taxon>
        <taxon>Sphingobacteriales</taxon>
        <taxon>Sphingobacteriaceae</taxon>
        <taxon>Sphingobacterium</taxon>
    </lineage>
</organism>
<dbReference type="SUPFAM" id="SSF49464">
    <property type="entry name" value="Carboxypeptidase regulatory domain-like"/>
    <property type="match status" value="1"/>
</dbReference>
<evidence type="ECO:0000256" key="1">
    <source>
        <dbReference type="ARBA" id="ARBA00004571"/>
    </source>
</evidence>
<gene>
    <name evidence="9" type="ORF">GQF63_10775</name>
</gene>
<dbReference type="SUPFAM" id="SSF56935">
    <property type="entry name" value="Porins"/>
    <property type="match status" value="1"/>
</dbReference>
<dbReference type="InterPro" id="IPR012910">
    <property type="entry name" value="Plug_dom"/>
</dbReference>
<reference evidence="9 10" key="1">
    <citation type="submission" date="2019-12" db="EMBL/GenBank/DDBJ databases">
        <authorList>
            <person name="Dong K."/>
        </authorList>
    </citation>
    <scope>NUCLEOTIDE SEQUENCE [LARGE SCALE GENOMIC DNA]</scope>
    <source>
        <strain evidence="9 10">JCM 31225</strain>
    </source>
</reference>
<keyword evidence="10" id="KW-1185">Reference proteome</keyword>
<dbReference type="InterPro" id="IPR008969">
    <property type="entry name" value="CarboxyPept-like_regulatory"/>
</dbReference>
<dbReference type="SMART" id="SM00965">
    <property type="entry name" value="STN"/>
    <property type="match status" value="1"/>
</dbReference>
<dbReference type="NCBIfam" id="TIGR04057">
    <property type="entry name" value="SusC_RagA_signa"/>
    <property type="match status" value="1"/>
</dbReference>
<dbReference type="Proteomes" id="UP000435036">
    <property type="component" value="Unassembled WGS sequence"/>
</dbReference>
<dbReference type="InterPro" id="IPR037066">
    <property type="entry name" value="Plug_dom_sf"/>
</dbReference>
<dbReference type="NCBIfam" id="TIGR04056">
    <property type="entry name" value="OMP_RagA_SusC"/>
    <property type="match status" value="1"/>
</dbReference>
<keyword evidence="5 7" id="KW-0472">Membrane</keyword>
<dbReference type="Gene3D" id="3.55.50.30">
    <property type="match status" value="1"/>
</dbReference>
<dbReference type="InterPro" id="IPR023997">
    <property type="entry name" value="TonB-dep_OMP_SusC/RagA_CS"/>
</dbReference>
<dbReference type="AlphaFoldDB" id="A0A6N8L2Y5"/>
<comment type="caution">
    <text evidence="9">The sequence shown here is derived from an EMBL/GenBank/DDBJ whole genome shotgun (WGS) entry which is preliminary data.</text>
</comment>
<evidence type="ECO:0000256" key="5">
    <source>
        <dbReference type="ARBA" id="ARBA00023136"/>
    </source>
</evidence>
<dbReference type="RefSeq" id="WP_160369237.1">
    <property type="nucleotide sequence ID" value="NZ_WSQA01000007.1"/>
</dbReference>
<evidence type="ECO:0000313" key="10">
    <source>
        <dbReference type="Proteomes" id="UP000435036"/>
    </source>
</evidence>
<name>A0A6N8L2Y5_9SPHI</name>
<dbReference type="Pfam" id="PF07660">
    <property type="entry name" value="STN"/>
    <property type="match status" value="1"/>
</dbReference>
<dbReference type="InterPro" id="IPR023996">
    <property type="entry name" value="TonB-dep_OMP_SusC/RagA"/>
</dbReference>
<keyword evidence="4 7" id="KW-0812">Transmembrane</keyword>
<evidence type="ECO:0000256" key="2">
    <source>
        <dbReference type="ARBA" id="ARBA00022448"/>
    </source>
</evidence>
<accession>A0A6N8L2Y5</accession>
<proteinExistence type="inferred from homology"/>
<dbReference type="EMBL" id="WSQA01000007">
    <property type="protein sequence ID" value="MVZ62508.1"/>
    <property type="molecule type" value="Genomic_DNA"/>
</dbReference>
<dbReference type="Gene3D" id="2.40.170.20">
    <property type="entry name" value="TonB-dependent receptor, beta-barrel domain"/>
    <property type="match status" value="1"/>
</dbReference>
<dbReference type="OrthoDB" id="1094723at2"/>
<comment type="similarity">
    <text evidence="7">Belongs to the TonB-dependent receptor family.</text>
</comment>
<evidence type="ECO:0000256" key="6">
    <source>
        <dbReference type="ARBA" id="ARBA00023237"/>
    </source>
</evidence>
<dbReference type="InterPro" id="IPR036942">
    <property type="entry name" value="Beta-barrel_TonB_sf"/>
</dbReference>
<dbReference type="InterPro" id="IPR039426">
    <property type="entry name" value="TonB-dep_rcpt-like"/>
</dbReference>
<sequence>MNKILLIDRFKQLYAELASIKSGGQGKGKLPVVLRYSCGFLLCFMLQSNLFAQQITLKVKQGNLEHVLKEIRKQSGYNYFLNANVLQQAKPVSLQVDNAPLKEVLANLFKGQPLTYKLEGNSIIIQANAAAGNTATRARRSGEQNFLDGRVTNSSTGAIIVGASIKTLPSGTMSYTDGNGVFTIPVTDQDQKIQVTFLGMQMTEVNIQGKAFVEVQMNPSSVGLEDVVVTGLYAQNKSTFTGASRSFTGEELKAVAPTSVIEALSMLTPGLVTLEQKATGSNPNALPDILIRGVTSFSNTDQSVNQPLIVRDGTIVTLADLYDMDINEIQSITVLKDASAASLYGAKAANGVIVIERKRIAEGKLKVIYNLISSIQAPDFSDYKVLNPMQKLEYEKLAGLYSSPILEDRYALDSVYNSRYQDIRRGVYTDWLAQPSRIGSTHDHSLRLAGGSQGTRYEVNARFAQVNGVMKGDGRDRYGLGFALEHYAKHGLSFSNRTNFSYVGVVKSPYGEFSHYVQMNPYDRIRDDYGNLKQVLSWDNMNPLYEANLGSYDKNHSKIFSNDFDARWELNQHFRVTSHWNLSMNDMRRTYFQSPLSGMYRNEPDLSKRGSLAIQESKALNYSGNLVLSYNKVHGNNNLLSTNIGGTINRFDTKSFGHRGIGFYSDELDFMKFAAGYPANEKPSGSQDLSADVAGFLNMNYSLNNRYYVDAVYQISGSSKFGVNNRYGHFWSSGLGWNLHNESFLKDKNIDLLKLRGSVGFTGKVSFNSYQALTTYEFGDKLIYLNGIGAVPITIGNPDLKWERTLNYNVGADVSILNRRLNLTADVYLRKTTDLLIDKTVAPSTGVTSGKDNLGEMENKGIEVTLDGYLIRNSSWSWQLGTNLVHNTNKILKISSALEKQNQINNDYESLAPMPQFQEGESTTAIKVVQSGGIDPATGQEIYIKRNGERTFSYNPADKIVVGDLMPKLSGNVFTTVRYQRLSMAAYFGLRNGGYIYNTTRASKVEGANPKLNADERVFNDRWKHPGDIALYKDIADQSAPKQTTRFVEKENTFALERLNFAYDFSPLLAKKIGASKLAVGMSINDLFRLSTVRIERGTSYLYSRGADFNINVIF</sequence>
<keyword evidence="2 7" id="KW-0813">Transport</keyword>
<evidence type="ECO:0000259" key="8">
    <source>
        <dbReference type="SMART" id="SM00965"/>
    </source>
</evidence>
<dbReference type="Gene3D" id="2.170.130.10">
    <property type="entry name" value="TonB-dependent receptor, plug domain"/>
    <property type="match status" value="1"/>
</dbReference>
<comment type="subcellular location">
    <subcellularLocation>
        <location evidence="1 7">Cell outer membrane</location>
        <topology evidence="1 7">Multi-pass membrane protein</topology>
    </subcellularLocation>
</comment>
<dbReference type="PROSITE" id="PS52016">
    <property type="entry name" value="TONB_DEPENDENT_REC_3"/>
    <property type="match status" value="1"/>
</dbReference>
<evidence type="ECO:0000256" key="4">
    <source>
        <dbReference type="ARBA" id="ARBA00022692"/>
    </source>
</evidence>
<dbReference type="Pfam" id="PF13715">
    <property type="entry name" value="CarbopepD_reg_2"/>
    <property type="match status" value="1"/>
</dbReference>
<keyword evidence="6 7" id="KW-0998">Cell outer membrane</keyword>
<evidence type="ECO:0000256" key="7">
    <source>
        <dbReference type="PROSITE-ProRule" id="PRU01360"/>
    </source>
</evidence>